<evidence type="ECO:0000259" key="4">
    <source>
        <dbReference type="SMART" id="SM00382"/>
    </source>
</evidence>
<keyword evidence="2" id="KW-0547">Nucleotide-binding</keyword>
<dbReference type="EMBL" id="JBEXRX010000052">
    <property type="protein sequence ID" value="MEU0153857.1"/>
    <property type="molecule type" value="Genomic_DNA"/>
</dbReference>
<dbReference type="SMART" id="SM00382">
    <property type="entry name" value="AAA"/>
    <property type="match status" value="1"/>
</dbReference>
<dbReference type="GO" id="GO:0005524">
    <property type="term" value="F:ATP binding"/>
    <property type="evidence" value="ECO:0007669"/>
    <property type="project" value="UniProtKB-KW"/>
</dbReference>
<gene>
    <name evidence="5" type="ORF">ABZ071_18375</name>
</gene>
<dbReference type="InterPro" id="IPR050221">
    <property type="entry name" value="26S_Proteasome_ATPase"/>
</dbReference>
<accession>A0ABV2VNE7</accession>
<dbReference type="SUPFAM" id="SSF52540">
    <property type="entry name" value="P-loop containing nucleoside triphosphate hydrolases"/>
    <property type="match status" value="1"/>
</dbReference>
<dbReference type="InterPro" id="IPR003593">
    <property type="entry name" value="AAA+_ATPase"/>
</dbReference>
<sequence length="637" mass="67004">MTAAGRRARPADPPGVSWDEANRLALVAELDVLRVRLVAYPGEPDRAELGAAEGRLAAARALLDRPTALDGLAAALRLTGFERAVLLLATGPELAGEVADELTAAHGQPCPTFGLALAALPGAHWSALTPDAPLRRWDLVRLLDPDTPTGSPLVTEERVLHHLMGVRYLEPDLAAVARPVPPPAALPPAFAAVAATIRTVWEHGRPAVLQGAQPANLPVVAAAAADAAGRELRLVAVADLPPAVRDRDRLLRLIGRESLLAPAAWAFDADGARPEDARALIRALGTLPAPVAVLGAVDTVLAGGVLVGVPRLPIAERAAALDAALDRHLADRAAGEAAAVAGVFDLAMPDLELAAGDAAAGTPLWQACRARSRSRYGGQARVVRPQAGWGDLVLPDTHVAQLRSLVATVHHRTRVLHDWGFADRSSRGLGTAALFAGPSGTGKTLAAEVIAQELGLDLVVVDLSQVVSKFIGETEKNLSRVFDAAEDGAAVLLFDEADTLFGKRTEVRDSHDRYANLEVGYMLQRMESFTGLAILTTNARSVLDQAFLRRLRIVVTFPYPDRAARETMWRRAFPDAVPVDGIDPGRLAAVDLPGGGIAAAALTAAYLGADGERITGEQVATATRWELAKNGRSLGGR</sequence>
<evidence type="ECO:0000256" key="3">
    <source>
        <dbReference type="ARBA" id="ARBA00022840"/>
    </source>
</evidence>
<evidence type="ECO:0000256" key="1">
    <source>
        <dbReference type="ARBA" id="ARBA00006914"/>
    </source>
</evidence>
<dbReference type="Proteomes" id="UP001550348">
    <property type="component" value="Unassembled WGS sequence"/>
</dbReference>
<dbReference type="InterPro" id="IPR003959">
    <property type="entry name" value="ATPase_AAA_core"/>
</dbReference>
<reference evidence="5 6" key="1">
    <citation type="submission" date="2024-06" db="EMBL/GenBank/DDBJ databases">
        <title>The Natural Products Discovery Center: Release of the First 8490 Sequenced Strains for Exploring Actinobacteria Biosynthetic Diversity.</title>
        <authorList>
            <person name="Kalkreuter E."/>
            <person name="Kautsar S.A."/>
            <person name="Yang D."/>
            <person name="Bader C.D."/>
            <person name="Teijaro C.N."/>
            <person name="Fluegel L."/>
            <person name="Davis C.M."/>
            <person name="Simpson J.R."/>
            <person name="Lauterbach L."/>
            <person name="Steele A.D."/>
            <person name="Gui C."/>
            <person name="Meng S."/>
            <person name="Li G."/>
            <person name="Viehrig K."/>
            <person name="Ye F."/>
            <person name="Su P."/>
            <person name="Kiefer A.F."/>
            <person name="Nichols A."/>
            <person name="Cepeda A.J."/>
            <person name="Yan W."/>
            <person name="Fan B."/>
            <person name="Jiang Y."/>
            <person name="Adhikari A."/>
            <person name="Zheng C.-J."/>
            <person name="Schuster L."/>
            <person name="Cowan T.M."/>
            <person name="Smanski M.J."/>
            <person name="Chevrette M.G."/>
            <person name="De Carvalho L.P.S."/>
            <person name="Shen B."/>
        </authorList>
    </citation>
    <scope>NUCLEOTIDE SEQUENCE [LARGE SCALE GENOMIC DNA]</scope>
    <source>
        <strain evidence="5 6">NPDC006286</strain>
    </source>
</reference>
<feature type="domain" description="AAA+ ATPase" evidence="4">
    <location>
        <begin position="429"/>
        <end position="561"/>
    </location>
</feature>
<evidence type="ECO:0000313" key="5">
    <source>
        <dbReference type="EMBL" id="MEU0153857.1"/>
    </source>
</evidence>
<keyword evidence="6" id="KW-1185">Reference proteome</keyword>
<dbReference type="Gene3D" id="3.40.50.300">
    <property type="entry name" value="P-loop containing nucleotide triphosphate hydrolases"/>
    <property type="match status" value="1"/>
</dbReference>
<comment type="caution">
    <text evidence="5">The sequence shown here is derived from an EMBL/GenBank/DDBJ whole genome shotgun (WGS) entry which is preliminary data.</text>
</comment>
<keyword evidence="3 5" id="KW-0067">ATP-binding</keyword>
<dbReference type="CDD" id="cd19481">
    <property type="entry name" value="RecA-like_protease"/>
    <property type="match status" value="1"/>
</dbReference>
<name>A0ABV2VNE7_9ACTN</name>
<dbReference type="Pfam" id="PF00004">
    <property type="entry name" value="AAA"/>
    <property type="match status" value="1"/>
</dbReference>
<dbReference type="InterPro" id="IPR054472">
    <property type="entry name" value="WHD"/>
</dbReference>
<dbReference type="RefSeq" id="WP_355665626.1">
    <property type="nucleotide sequence ID" value="NZ_JBEXRX010000052.1"/>
</dbReference>
<organism evidence="5 6">
    <name type="scientific">Micromonospora fulviviridis</name>
    <dbReference type="NCBI Taxonomy" id="47860"/>
    <lineage>
        <taxon>Bacteria</taxon>
        <taxon>Bacillati</taxon>
        <taxon>Actinomycetota</taxon>
        <taxon>Actinomycetes</taxon>
        <taxon>Micromonosporales</taxon>
        <taxon>Micromonosporaceae</taxon>
        <taxon>Micromonospora</taxon>
    </lineage>
</organism>
<dbReference type="InterPro" id="IPR027417">
    <property type="entry name" value="P-loop_NTPase"/>
</dbReference>
<evidence type="ECO:0000256" key="2">
    <source>
        <dbReference type="ARBA" id="ARBA00022741"/>
    </source>
</evidence>
<dbReference type="PANTHER" id="PTHR23073">
    <property type="entry name" value="26S PROTEASOME REGULATORY SUBUNIT"/>
    <property type="match status" value="1"/>
</dbReference>
<protein>
    <submittedName>
        <fullName evidence="5">ATP-binding protein</fullName>
    </submittedName>
</protein>
<dbReference type="Pfam" id="PF22977">
    <property type="entry name" value="WHD"/>
    <property type="match status" value="1"/>
</dbReference>
<evidence type="ECO:0000313" key="6">
    <source>
        <dbReference type="Proteomes" id="UP001550348"/>
    </source>
</evidence>
<proteinExistence type="inferred from homology"/>
<comment type="similarity">
    <text evidence="1">Belongs to the AAA ATPase family.</text>
</comment>